<dbReference type="OrthoDB" id="300065at2759"/>
<feature type="domain" description="RWD" evidence="2">
    <location>
        <begin position="1"/>
        <end position="107"/>
    </location>
</feature>
<accession>A0A8J8NJN6</accession>
<organism evidence="3 4">
    <name type="scientific">Halteria grandinella</name>
    <dbReference type="NCBI Taxonomy" id="5974"/>
    <lineage>
        <taxon>Eukaryota</taxon>
        <taxon>Sar</taxon>
        <taxon>Alveolata</taxon>
        <taxon>Ciliophora</taxon>
        <taxon>Intramacronucleata</taxon>
        <taxon>Spirotrichea</taxon>
        <taxon>Stichotrichia</taxon>
        <taxon>Sporadotrichida</taxon>
        <taxon>Halteriidae</taxon>
        <taxon>Halteria</taxon>
    </lineage>
</organism>
<dbReference type="EMBL" id="RRYP01013767">
    <property type="protein sequence ID" value="TNV76343.1"/>
    <property type="molecule type" value="Genomic_DNA"/>
</dbReference>
<evidence type="ECO:0000256" key="1">
    <source>
        <dbReference type="SAM" id="MobiDB-lite"/>
    </source>
</evidence>
<comment type="caution">
    <text evidence="3">The sequence shown here is derived from an EMBL/GenBank/DDBJ whole genome shotgun (WGS) entry which is preliminary data.</text>
</comment>
<dbReference type="SMART" id="SM00591">
    <property type="entry name" value="RWD"/>
    <property type="match status" value="1"/>
</dbReference>
<dbReference type="InterPro" id="IPR016135">
    <property type="entry name" value="UBQ-conjugating_enzyme/RWD"/>
</dbReference>
<dbReference type="AlphaFoldDB" id="A0A8J8NJN6"/>
<dbReference type="InterPro" id="IPR040213">
    <property type="entry name" value="GIR2-like"/>
</dbReference>
<proteinExistence type="predicted"/>
<dbReference type="CDD" id="cd23823">
    <property type="entry name" value="RWD_GCN2"/>
    <property type="match status" value="1"/>
</dbReference>
<dbReference type="Proteomes" id="UP000785679">
    <property type="component" value="Unassembled WGS sequence"/>
</dbReference>
<dbReference type="PANTHER" id="PTHR12292">
    <property type="entry name" value="RWD DOMAIN-CONTAINING PROTEIN"/>
    <property type="match status" value="1"/>
</dbReference>
<reference evidence="3" key="1">
    <citation type="submission" date="2019-06" db="EMBL/GenBank/DDBJ databases">
        <authorList>
            <person name="Zheng W."/>
        </authorList>
    </citation>
    <scope>NUCLEOTIDE SEQUENCE</scope>
    <source>
        <strain evidence="3">QDHG01</strain>
    </source>
</reference>
<protein>
    <recommendedName>
        <fullName evidence="2">RWD domain-containing protein</fullName>
    </recommendedName>
</protein>
<dbReference type="SUPFAM" id="SSF54495">
    <property type="entry name" value="UBC-like"/>
    <property type="match status" value="1"/>
</dbReference>
<feature type="region of interest" description="Disordered" evidence="1">
    <location>
        <begin position="196"/>
        <end position="218"/>
    </location>
</feature>
<dbReference type="Gene3D" id="3.10.110.10">
    <property type="entry name" value="Ubiquitin Conjugating Enzyme"/>
    <property type="match status" value="1"/>
</dbReference>
<name>A0A8J8NJN6_HALGN</name>
<dbReference type="PROSITE" id="PS50908">
    <property type="entry name" value="RWD"/>
    <property type="match status" value="1"/>
</dbReference>
<feature type="compositionally biased region" description="Acidic residues" evidence="1">
    <location>
        <begin position="196"/>
        <end position="217"/>
    </location>
</feature>
<sequence length="238" mass="27754">MEIESIKCIFLDDLVMLEERPFRFEVLLNANNELSRNHLQLKLTFELPDDYPNVVPSIRIKNLSPDIINNNIVLEFDKLVTKKAEESVGTMMIYEVCEALREKIGEMNDIILRKVDELNQKDSLDTALKSVAVKADAPLTFTPVNSETFAKWCDAYKERMRKLKEEMLTEKDLKQTGRQIFDSKKLTIDDLKIEDEDDELFREEGGFDEDEDDEMEEGQAFYDKALYEEGLEEDVDFE</sequence>
<gene>
    <name evidence="3" type="ORF">FGO68_gene13972</name>
</gene>
<dbReference type="Pfam" id="PF05773">
    <property type="entry name" value="RWD"/>
    <property type="match status" value="1"/>
</dbReference>
<evidence type="ECO:0000313" key="3">
    <source>
        <dbReference type="EMBL" id="TNV76343.1"/>
    </source>
</evidence>
<evidence type="ECO:0000259" key="2">
    <source>
        <dbReference type="PROSITE" id="PS50908"/>
    </source>
</evidence>
<keyword evidence="4" id="KW-1185">Reference proteome</keyword>
<evidence type="ECO:0000313" key="4">
    <source>
        <dbReference type="Proteomes" id="UP000785679"/>
    </source>
</evidence>
<dbReference type="InterPro" id="IPR006575">
    <property type="entry name" value="RWD_dom"/>
</dbReference>